<evidence type="ECO:0000256" key="4">
    <source>
        <dbReference type="ARBA" id="ARBA00022884"/>
    </source>
</evidence>
<evidence type="ECO:0000256" key="5">
    <source>
        <dbReference type="HAMAP-Rule" id="MF_00335"/>
    </source>
</evidence>
<keyword evidence="3 5" id="KW-0378">Hydrolase</keyword>
<evidence type="ECO:0000256" key="1">
    <source>
        <dbReference type="ARBA" id="ARBA00022722"/>
    </source>
</evidence>
<keyword evidence="5" id="KW-1133">Transmembrane helix</keyword>
<evidence type="ECO:0000256" key="2">
    <source>
        <dbReference type="ARBA" id="ARBA00022759"/>
    </source>
</evidence>
<dbReference type="SMART" id="SM00322">
    <property type="entry name" value="KH"/>
    <property type="match status" value="1"/>
</dbReference>
<dbReference type="AlphaFoldDB" id="A0A533QR26"/>
<comment type="function">
    <text evidence="5">Endoribonuclease that initiates mRNA decay.</text>
</comment>
<dbReference type="InterPro" id="IPR004088">
    <property type="entry name" value="KH_dom_type_1"/>
</dbReference>
<dbReference type="PROSITE" id="PS51831">
    <property type="entry name" value="HD"/>
    <property type="match status" value="1"/>
</dbReference>
<dbReference type="Proteomes" id="UP000319783">
    <property type="component" value="Unassembled WGS sequence"/>
</dbReference>
<evidence type="ECO:0000313" key="9">
    <source>
        <dbReference type="EMBL" id="TLD43070.1"/>
    </source>
</evidence>
<dbReference type="InterPro" id="IPR004087">
    <property type="entry name" value="KH_dom"/>
</dbReference>
<comment type="subcellular location">
    <subcellularLocation>
        <location evidence="5">Cell membrane</location>
        <topology evidence="5">Single-pass membrane protein</topology>
    </subcellularLocation>
</comment>
<dbReference type="EC" id="3.1.-.-" evidence="5 6"/>
<evidence type="ECO:0000256" key="7">
    <source>
        <dbReference type="SAM" id="Coils"/>
    </source>
</evidence>
<feature type="coiled-coil region" evidence="7">
    <location>
        <begin position="35"/>
        <end position="151"/>
    </location>
</feature>
<dbReference type="PROSITE" id="PS50084">
    <property type="entry name" value="KH_TYPE_1"/>
    <property type="match status" value="1"/>
</dbReference>
<gene>
    <name evidence="5" type="primary">rny</name>
    <name evidence="9" type="ORF">JETT_0640</name>
</gene>
<dbReference type="Pfam" id="PF12072">
    <property type="entry name" value="RNase_Y_N"/>
    <property type="match status" value="1"/>
</dbReference>
<reference evidence="9 10" key="1">
    <citation type="submission" date="2019-04" db="EMBL/GenBank/DDBJ databases">
        <title>Genome of a novel bacterium Candidatus Jettenia ecosi reconstructed from metagenome of an anammox bioreactor.</title>
        <authorList>
            <person name="Mardanov A.V."/>
            <person name="Beletsky A.V."/>
            <person name="Ravin N.V."/>
            <person name="Botchkova E.A."/>
            <person name="Litti Y.V."/>
            <person name="Nozhevnikova A.N."/>
        </authorList>
    </citation>
    <scope>NUCLEOTIDE SEQUENCE [LARGE SCALE GENOMIC DNA]</scope>
    <source>
        <strain evidence="9">J2</strain>
    </source>
</reference>
<dbReference type="CDD" id="cd00077">
    <property type="entry name" value="HDc"/>
    <property type="match status" value="1"/>
</dbReference>
<evidence type="ECO:0000313" key="10">
    <source>
        <dbReference type="Proteomes" id="UP000319783"/>
    </source>
</evidence>
<keyword evidence="1 5" id="KW-0540">Nuclease</keyword>
<dbReference type="SUPFAM" id="SSF109604">
    <property type="entry name" value="HD-domain/PDEase-like"/>
    <property type="match status" value="1"/>
</dbReference>
<feature type="domain" description="HD" evidence="8">
    <location>
        <begin position="334"/>
        <end position="427"/>
    </location>
</feature>
<evidence type="ECO:0000256" key="3">
    <source>
        <dbReference type="ARBA" id="ARBA00022801"/>
    </source>
</evidence>
<keyword evidence="4 5" id="KW-0694">RNA-binding</keyword>
<dbReference type="Pfam" id="PF00013">
    <property type="entry name" value="KH_1"/>
    <property type="match status" value="1"/>
</dbReference>
<dbReference type="InterPro" id="IPR003607">
    <property type="entry name" value="HD/PDEase_dom"/>
</dbReference>
<comment type="caution">
    <text evidence="9">The sequence shown here is derived from an EMBL/GenBank/DDBJ whole genome shotgun (WGS) entry which is preliminary data.</text>
</comment>
<dbReference type="SUPFAM" id="SSF54791">
    <property type="entry name" value="Eukaryotic type KH-domain (KH-domain type I)"/>
    <property type="match status" value="1"/>
</dbReference>
<keyword evidence="2 5" id="KW-0255">Endonuclease</keyword>
<feature type="transmembrane region" description="Helical" evidence="5">
    <location>
        <begin position="6"/>
        <end position="27"/>
    </location>
</feature>
<proteinExistence type="inferred from homology"/>
<keyword evidence="5" id="KW-0812">Transmembrane</keyword>
<dbReference type="PANTHER" id="PTHR12826:SF15">
    <property type="entry name" value="RIBONUCLEASE Y"/>
    <property type="match status" value="1"/>
</dbReference>
<evidence type="ECO:0000256" key="6">
    <source>
        <dbReference type="NCBIfam" id="TIGR03319"/>
    </source>
</evidence>
<dbReference type="GO" id="GO:0005886">
    <property type="term" value="C:plasma membrane"/>
    <property type="evidence" value="ECO:0007669"/>
    <property type="project" value="UniProtKB-SubCell"/>
</dbReference>
<dbReference type="InterPro" id="IPR022711">
    <property type="entry name" value="RNase_Y_N"/>
</dbReference>
<protein>
    <recommendedName>
        <fullName evidence="5 6">Ribonuclease Y</fullName>
        <shortName evidence="5">RNase Y</shortName>
        <ecNumber evidence="5 6">3.1.-.-</ecNumber>
    </recommendedName>
</protein>
<dbReference type="GO" id="GO:0006402">
    <property type="term" value="P:mRNA catabolic process"/>
    <property type="evidence" value="ECO:0007669"/>
    <property type="project" value="UniProtKB-UniRule"/>
</dbReference>
<keyword evidence="7" id="KW-0175">Coiled coil</keyword>
<dbReference type="NCBIfam" id="TIGR03319">
    <property type="entry name" value="RNase_Y"/>
    <property type="match status" value="1"/>
</dbReference>
<comment type="similarity">
    <text evidence="5">Belongs to the RNase Y family.</text>
</comment>
<dbReference type="Pfam" id="PF01966">
    <property type="entry name" value="HD"/>
    <property type="match status" value="1"/>
</dbReference>
<evidence type="ECO:0000259" key="8">
    <source>
        <dbReference type="PROSITE" id="PS51831"/>
    </source>
</evidence>
<dbReference type="InterPro" id="IPR006674">
    <property type="entry name" value="HD_domain"/>
</dbReference>
<dbReference type="HAMAP" id="MF_00335">
    <property type="entry name" value="RNase_Y"/>
    <property type="match status" value="1"/>
</dbReference>
<keyword evidence="5" id="KW-1003">Cell membrane</keyword>
<accession>A0A533QR26</accession>
<organism evidence="9 10">
    <name type="scientific">Candidatus Jettenia ecosi</name>
    <dbReference type="NCBI Taxonomy" id="2494326"/>
    <lineage>
        <taxon>Bacteria</taxon>
        <taxon>Pseudomonadati</taxon>
        <taxon>Planctomycetota</taxon>
        <taxon>Candidatus Brocadiia</taxon>
        <taxon>Candidatus Brocadiales</taxon>
        <taxon>Candidatus Brocadiaceae</taxon>
        <taxon>Candidatus Jettenia</taxon>
    </lineage>
</organism>
<dbReference type="InterPro" id="IPR017705">
    <property type="entry name" value="Ribonuclease_Y"/>
</dbReference>
<dbReference type="GO" id="GO:0016787">
    <property type="term" value="F:hydrolase activity"/>
    <property type="evidence" value="ECO:0007669"/>
    <property type="project" value="UniProtKB-KW"/>
</dbReference>
<dbReference type="GO" id="GO:0004521">
    <property type="term" value="F:RNA endonuclease activity"/>
    <property type="evidence" value="ECO:0007669"/>
    <property type="project" value="UniProtKB-UniRule"/>
</dbReference>
<keyword evidence="5" id="KW-0472">Membrane</keyword>
<dbReference type="PANTHER" id="PTHR12826">
    <property type="entry name" value="RIBONUCLEASE Y"/>
    <property type="match status" value="1"/>
</dbReference>
<dbReference type="GO" id="GO:0003723">
    <property type="term" value="F:RNA binding"/>
    <property type="evidence" value="ECO:0007669"/>
    <property type="project" value="UniProtKB-UniRule"/>
</dbReference>
<dbReference type="NCBIfam" id="TIGR00277">
    <property type="entry name" value="HDIG"/>
    <property type="match status" value="1"/>
</dbReference>
<name>A0A533QR26_9BACT</name>
<dbReference type="InterPro" id="IPR006675">
    <property type="entry name" value="HDIG_dom"/>
</dbReference>
<dbReference type="CDD" id="cd22431">
    <property type="entry name" value="KH-I_RNaseY"/>
    <property type="match status" value="1"/>
</dbReference>
<dbReference type="Gene3D" id="1.10.3210.10">
    <property type="entry name" value="Hypothetical protein af1432"/>
    <property type="match status" value="1"/>
</dbReference>
<dbReference type="Gene3D" id="3.30.1370.10">
    <property type="entry name" value="K Homology domain, type 1"/>
    <property type="match status" value="1"/>
</dbReference>
<sequence length="518" mass="58653">MQIFQLLVYLLLPICIIVGYFICIIVSKKKQSASEKRIKELILESQREAEKIRKEAELAVKAELYQRREAFEKETQETKMELRQQEKRLSKREDNLERKMELLTKKERYIDTLSANFALKEKKLDEKRLELENAIEEENKALLKISNLSKEDAEKLLLSRLEKELDIKCSELISKKISETKENAEQTAISLISTAIQRCAATHTAENIVSAIELPNNEMKGRIIGREGRNIRAFEKATGIDVIVDDTPGVIVLSGFDSVRREIARQSMEKLILDGRIHPAHIEEVVKETEKEIEQIIQETGKQTCFELGIHNVNPELIKLLGRLKYRTSYGQNQLQHSIEVSNLMGIIAGELKLDVSLAKRCGLFHDIGKAIGPEMEGTHAVAGADLAKRYDERPEVVNAIAGHHEEAQIESVYTVLVSAADAISAGRPGARRETLEKYIKRLEKLENIATSFGGVEGAYAIQAGREIRVMVCPEKVNDKVAAKICYDIAKEIEEQLEYPGEVIVTVIRETRFIEHAK</sequence>
<dbReference type="InterPro" id="IPR036612">
    <property type="entry name" value="KH_dom_type_1_sf"/>
</dbReference>
<dbReference type="EMBL" id="SULG01000008">
    <property type="protein sequence ID" value="TLD43070.1"/>
    <property type="molecule type" value="Genomic_DNA"/>
</dbReference>
<dbReference type="SMART" id="SM00471">
    <property type="entry name" value="HDc"/>
    <property type="match status" value="1"/>
</dbReference>